<dbReference type="InterPro" id="IPR045018">
    <property type="entry name" value="Azg-like"/>
</dbReference>
<dbReference type="GO" id="GO:0012505">
    <property type="term" value="C:endomembrane system"/>
    <property type="evidence" value="ECO:0007669"/>
    <property type="project" value="UniProtKB-SubCell"/>
</dbReference>
<evidence type="ECO:0000313" key="4">
    <source>
        <dbReference type="EMBL" id="MPN00583.1"/>
    </source>
</evidence>
<sequence>MVPGAATAPALIVVGILMAESLQKIEWSDLEIAIPAFFTIAFMPFTYSITNGVAAGFIFYCIAKVLKKKGKEVHPILYIVTGLFILSYVISAMV</sequence>
<feature type="transmembrane region" description="Helical" evidence="3">
    <location>
        <begin position="75"/>
        <end position="93"/>
    </location>
</feature>
<comment type="caution">
    <text evidence="4">The sequence shown here is derived from an EMBL/GenBank/DDBJ whole genome shotgun (WGS) entry which is preliminary data.</text>
</comment>
<accession>A0A645EJ27</accession>
<reference evidence="4" key="1">
    <citation type="submission" date="2019-08" db="EMBL/GenBank/DDBJ databases">
        <authorList>
            <person name="Kucharzyk K."/>
            <person name="Murdoch R.W."/>
            <person name="Higgins S."/>
            <person name="Loffler F."/>
        </authorList>
    </citation>
    <scope>NUCLEOTIDE SEQUENCE</scope>
</reference>
<gene>
    <name evidence="4" type="primary">pbuG_9</name>
    <name evidence="4" type="ORF">SDC9_147779</name>
</gene>
<dbReference type="EMBL" id="VSSQ01046619">
    <property type="protein sequence ID" value="MPN00583.1"/>
    <property type="molecule type" value="Genomic_DNA"/>
</dbReference>
<keyword evidence="2" id="KW-0813">Transport</keyword>
<keyword evidence="3" id="KW-1133">Transmembrane helix</keyword>
<proteinExistence type="predicted"/>
<evidence type="ECO:0000256" key="3">
    <source>
        <dbReference type="SAM" id="Phobius"/>
    </source>
</evidence>
<keyword evidence="3" id="KW-0812">Transmembrane</keyword>
<feature type="transmembrane region" description="Helical" evidence="3">
    <location>
        <begin position="35"/>
        <end position="63"/>
    </location>
</feature>
<dbReference type="PANTHER" id="PTHR43337:SF1">
    <property type="entry name" value="XANTHINE_URACIL PERMEASE C887.17-RELATED"/>
    <property type="match status" value="1"/>
</dbReference>
<evidence type="ECO:0000256" key="2">
    <source>
        <dbReference type="ARBA" id="ARBA00022448"/>
    </source>
</evidence>
<dbReference type="GO" id="GO:0005886">
    <property type="term" value="C:plasma membrane"/>
    <property type="evidence" value="ECO:0007669"/>
    <property type="project" value="TreeGrafter"/>
</dbReference>
<name>A0A645EJ27_9ZZZZ</name>
<evidence type="ECO:0000256" key="1">
    <source>
        <dbReference type="ARBA" id="ARBA00004127"/>
    </source>
</evidence>
<protein>
    <submittedName>
        <fullName evidence="4">Guanine/hypoxanthine permease PbuG</fullName>
    </submittedName>
</protein>
<comment type="subcellular location">
    <subcellularLocation>
        <location evidence="1">Endomembrane system</location>
        <topology evidence="1">Multi-pass membrane protein</topology>
    </subcellularLocation>
</comment>
<dbReference type="AlphaFoldDB" id="A0A645EJ27"/>
<dbReference type="PANTHER" id="PTHR43337">
    <property type="entry name" value="XANTHINE/URACIL PERMEASE C887.17-RELATED"/>
    <property type="match status" value="1"/>
</dbReference>
<dbReference type="GO" id="GO:0005345">
    <property type="term" value="F:purine nucleobase transmembrane transporter activity"/>
    <property type="evidence" value="ECO:0007669"/>
    <property type="project" value="TreeGrafter"/>
</dbReference>
<keyword evidence="3" id="KW-0472">Membrane</keyword>
<organism evidence="4">
    <name type="scientific">bioreactor metagenome</name>
    <dbReference type="NCBI Taxonomy" id="1076179"/>
    <lineage>
        <taxon>unclassified sequences</taxon>
        <taxon>metagenomes</taxon>
        <taxon>ecological metagenomes</taxon>
    </lineage>
</organism>